<keyword evidence="2" id="KW-1185">Reference proteome</keyword>
<reference evidence="1" key="1">
    <citation type="submission" date="2020-06" db="EMBL/GenBank/DDBJ databases">
        <authorList>
            <consortium name="Plant Systems Biology data submission"/>
        </authorList>
    </citation>
    <scope>NUCLEOTIDE SEQUENCE</scope>
    <source>
        <strain evidence="1">D6</strain>
    </source>
</reference>
<evidence type="ECO:0000313" key="1">
    <source>
        <dbReference type="EMBL" id="CAB9515733.1"/>
    </source>
</evidence>
<gene>
    <name evidence="1" type="ORF">SEMRO_734_G194790.1</name>
</gene>
<evidence type="ECO:0000313" key="2">
    <source>
        <dbReference type="Proteomes" id="UP001153069"/>
    </source>
</evidence>
<organism evidence="1 2">
    <name type="scientific">Seminavis robusta</name>
    <dbReference type="NCBI Taxonomy" id="568900"/>
    <lineage>
        <taxon>Eukaryota</taxon>
        <taxon>Sar</taxon>
        <taxon>Stramenopiles</taxon>
        <taxon>Ochrophyta</taxon>
        <taxon>Bacillariophyta</taxon>
        <taxon>Bacillariophyceae</taxon>
        <taxon>Bacillariophycidae</taxon>
        <taxon>Naviculales</taxon>
        <taxon>Naviculaceae</taxon>
        <taxon>Seminavis</taxon>
    </lineage>
</organism>
<dbReference type="Proteomes" id="UP001153069">
    <property type="component" value="Unassembled WGS sequence"/>
</dbReference>
<accession>A0A9N8E7I0</accession>
<proteinExistence type="predicted"/>
<protein>
    <submittedName>
        <fullName evidence="1">Uncharacterized protein</fullName>
    </submittedName>
</protein>
<sequence>MVDADPKAHTTTATSYSSILAQKLLLELLPESHQVHALLSYAISDASSNSSHSPPQDDVTLIWNLVQQSVDCSNHQALAVLEKALLWSPQGCNALVEAAGWKIFQEEEPDENMDNNNVLAKTGSTIRFASHNNRQQARLQAIALQLKQPLGLMSSSARGPRQHHKSFSPKQQLLACQLVTKLSESIASNDNKVSLGILARLLAHCDGQTHQPSVAVLEPAMTGIVARLQAHRPMTDQVRGYDPLPRLIPAIDERDLSLFPPDWQRDQNYLHFSLPIVVLGPQSGLAAADPTVAVVVVVVVVEGHAGVAEAAAAAAVMPVMLVDGIWMLAATEILHCWCCCC</sequence>
<name>A0A9N8E7I0_9STRA</name>
<dbReference type="AlphaFoldDB" id="A0A9N8E7I0"/>
<dbReference type="EMBL" id="CAICTM010000733">
    <property type="protein sequence ID" value="CAB9515733.1"/>
    <property type="molecule type" value="Genomic_DNA"/>
</dbReference>
<comment type="caution">
    <text evidence="1">The sequence shown here is derived from an EMBL/GenBank/DDBJ whole genome shotgun (WGS) entry which is preliminary data.</text>
</comment>